<dbReference type="SMART" id="SM00220">
    <property type="entry name" value="S_TKc"/>
    <property type="match status" value="1"/>
</dbReference>
<evidence type="ECO:0000313" key="3">
    <source>
        <dbReference type="Proteomes" id="UP000759131"/>
    </source>
</evidence>
<dbReference type="Pfam" id="PF00069">
    <property type="entry name" value="Pkinase"/>
    <property type="match status" value="1"/>
</dbReference>
<reference evidence="2" key="1">
    <citation type="submission" date="2020-11" db="EMBL/GenBank/DDBJ databases">
        <authorList>
            <person name="Tran Van P."/>
        </authorList>
    </citation>
    <scope>NUCLEOTIDE SEQUENCE</scope>
</reference>
<organism evidence="2">
    <name type="scientific">Medioppia subpectinata</name>
    <dbReference type="NCBI Taxonomy" id="1979941"/>
    <lineage>
        <taxon>Eukaryota</taxon>
        <taxon>Metazoa</taxon>
        <taxon>Ecdysozoa</taxon>
        <taxon>Arthropoda</taxon>
        <taxon>Chelicerata</taxon>
        <taxon>Arachnida</taxon>
        <taxon>Acari</taxon>
        <taxon>Acariformes</taxon>
        <taxon>Sarcoptiformes</taxon>
        <taxon>Oribatida</taxon>
        <taxon>Brachypylina</taxon>
        <taxon>Oppioidea</taxon>
        <taxon>Oppiidae</taxon>
        <taxon>Medioppia</taxon>
    </lineage>
</organism>
<dbReference type="PROSITE" id="PS50011">
    <property type="entry name" value="PROTEIN_KINASE_DOM"/>
    <property type="match status" value="1"/>
</dbReference>
<dbReference type="GO" id="GO:0004672">
    <property type="term" value="F:protein kinase activity"/>
    <property type="evidence" value="ECO:0007669"/>
    <property type="project" value="InterPro"/>
</dbReference>
<dbReference type="EMBL" id="OC887450">
    <property type="protein sequence ID" value="CAD7644974.1"/>
    <property type="molecule type" value="Genomic_DNA"/>
</dbReference>
<gene>
    <name evidence="2" type="ORF">OSB1V03_LOCUS20294</name>
</gene>
<accession>A0A7R9LNJ9</accession>
<evidence type="ECO:0000313" key="2">
    <source>
        <dbReference type="EMBL" id="CAD7644974.1"/>
    </source>
</evidence>
<proteinExistence type="predicted"/>
<keyword evidence="3" id="KW-1185">Reference proteome</keyword>
<evidence type="ECO:0000259" key="1">
    <source>
        <dbReference type="PROSITE" id="PS50011"/>
    </source>
</evidence>
<dbReference type="CDD" id="cd14016">
    <property type="entry name" value="STKc_CK1"/>
    <property type="match status" value="1"/>
</dbReference>
<dbReference type="Proteomes" id="UP000759131">
    <property type="component" value="Unassembled WGS sequence"/>
</dbReference>
<dbReference type="EMBL" id="CAJPIZ010032875">
    <property type="protein sequence ID" value="CAG2120347.1"/>
    <property type="molecule type" value="Genomic_DNA"/>
</dbReference>
<name>A0A7R9LNJ9_9ACAR</name>
<feature type="domain" description="Protein kinase" evidence="1">
    <location>
        <begin position="23"/>
        <end position="319"/>
    </location>
</feature>
<dbReference type="InterPro" id="IPR011009">
    <property type="entry name" value="Kinase-like_dom_sf"/>
</dbReference>
<sequence>MSGTLTGAETENLEGKTIGKSHFVIGKYLTGGAFGRIHLGKNTQTGLTVCVKLESQASPKPQLPLEYKFYKILGKGKGIPNIYYIGPVGNWSALVMDLLGPNLENLFEKCEHKFSVRTTVQLAIQLIGVFEIFHGRRLIYRDTKPENFLMGPSGSDTYNQAFICDMGMCKEYKDEKGNHIPEASRKPWTGTLRYMSINNHANNEQSRRDDMEALSYMFVFFMKGELPWQGVDAANIIEKYRAVGDVKRKTTPAVLCSDMPEEFLKFTESVRGLGFTEDPKYKAYINMFTKLLAKMGHDMNEGYYDWDKNHKPRPAKDRK</sequence>
<dbReference type="OrthoDB" id="6501216at2759"/>
<dbReference type="PANTHER" id="PTHR11909">
    <property type="entry name" value="CASEIN KINASE-RELATED"/>
    <property type="match status" value="1"/>
</dbReference>
<dbReference type="InterPro" id="IPR000719">
    <property type="entry name" value="Prot_kinase_dom"/>
</dbReference>
<dbReference type="AlphaFoldDB" id="A0A7R9LNJ9"/>
<protein>
    <recommendedName>
        <fullName evidence="1">Protein kinase domain-containing protein</fullName>
    </recommendedName>
</protein>
<dbReference type="Gene3D" id="1.10.510.10">
    <property type="entry name" value="Transferase(Phosphotransferase) domain 1"/>
    <property type="match status" value="1"/>
</dbReference>
<dbReference type="SUPFAM" id="SSF56112">
    <property type="entry name" value="Protein kinase-like (PK-like)"/>
    <property type="match status" value="1"/>
</dbReference>
<dbReference type="InterPro" id="IPR050235">
    <property type="entry name" value="CK1_Ser-Thr_kinase"/>
</dbReference>
<dbReference type="GO" id="GO:0005524">
    <property type="term" value="F:ATP binding"/>
    <property type="evidence" value="ECO:0007669"/>
    <property type="project" value="InterPro"/>
</dbReference>